<proteinExistence type="predicted"/>
<keyword evidence="3" id="KW-0998">Cell outer membrane</keyword>
<feature type="signal peptide" evidence="4">
    <location>
        <begin position="1"/>
        <end position="19"/>
    </location>
</feature>
<evidence type="ECO:0000259" key="5">
    <source>
        <dbReference type="Pfam" id="PF13525"/>
    </source>
</evidence>
<evidence type="ECO:0000256" key="3">
    <source>
        <dbReference type="ARBA" id="ARBA00023237"/>
    </source>
</evidence>
<evidence type="ECO:0000313" key="6">
    <source>
        <dbReference type="EMBL" id="HGY56989.1"/>
    </source>
</evidence>
<sequence length="260" mass="30767">MIKNFIKILLLFILIYGCAGTRPQPDWTATQYFHYALEMFNDEDYYEAANEFTVIVLRYPGSTVSDSAQFYLAESHFKMDEYIIAAAEYEKLINSMPRSPLVPQAQFRLAESYFELSPRPSLDQEYTIKSIREFQNFIEDYPTNPLREEAEKKIAILRAKLAEKEYLSAEIYRKMRKFRAAIIYYDLVLERYYDTEWADDAMYGKIITYMEKEDYSAARLEIYKFKQQFPNSEYIIDVNGYLEELPPEETQEQASESGQL</sequence>
<gene>
    <name evidence="6" type="primary">bamD</name>
    <name evidence="6" type="ORF">ENK44_14875</name>
</gene>
<dbReference type="InterPro" id="IPR011990">
    <property type="entry name" value="TPR-like_helical_dom_sf"/>
</dbReference>
<dbReference type="InterPro" id="IPR039565">
    <property type="entry name" value="BamD-like"/>
</dbReference>
<name>A0A7V4WW25_CALAY</name>
<protein>
    <submittedName>
        <fullName evidence="6">Outer membrane protein assembly factor BamD</fullName>
    </submittedName>
</protein>
<comment type="caution">
    <text evidence="6">The sequence shown here is derived from an EMBL/GenBank/DDBJ whole genome shotgun (WGS) entry which is preliminary data.</text>
</comment>
<feature type="chain" id="PRO_5031264111" evidence="4">
    <location>
        <begin position="20"/>
        <end position="260"/>
    </location>
</feature>
<dbReference type="AlphaFoldDB" id="A0A7V4WW25"/>
<dbReference type="EMBL" id="DRQG01000142">
    <property type="protein sequence ID" value="HGY56989.1"/>
    <property type="molecule type" value="Genomic_DNA"/>
</dbReference>
<dbReference type="NCBIfam" id="TIGR03302">
    <property type="entry name" value="OM_YfiO"/>
    <property type="match status" value="1"/>
</dbReference>
<dbReference type="Pfam" id="PF13525">
    <property type="entry name" value="YfiO"/>
    <property type="match status" value="1"/>
</dbReference>
<evidence type="ECO:0000256" key="1">
    <source>
        <dbReference type="ARBA" id="ARBA00022729"/>
    </source>
</evidence>
<feature type="domain" description="Outer membrane lipoprotein BamD-like" evidence="5">
    <location>
        <begin position="26"/>
        <end position="210"/>
    </location>
</feature>
<evidence type="ECO:0000256" key="4">
    <source>
        <dbReference type="SAM" id="SignalP"/>
    </source>
</evidence>
<dbReference type="Proteomes" id="UP000885779">
    <property type="component" value="Unassembled WGS sequence"/>
</dbReference>
<keyword evidence="2" id="KW-0472">Membrane</keyword>
<organism evidence="6">
    <name type="scientific">Caldithrix abyssi</name>
    <dbReference type="NCBI Taxonomy" id="187145"/>
    <lineage>
        <taxon>Bacteria</taxon>
        <taxon>Pseudomonadati</taxon>
        <taxon>Calditrichota</taxon>
        <taxon>Calditrichia</taxon>
        <taxon>Calditrichales</taxon>
        <taxon>Calditrichaceae</taxon>
        <taxon>Caldithrix</taxon>
    </lineage>
</organism>
<reference evidence="6" key="1">
    <citation type="journal article" date="2020" name="mSystems">
        <title>Genome- and Community-Level Interaction Insights into Carbon Utilization and Element Cycling Functions of Hydrothermarchaeota in Hydrothermal Sediment.</title>
        <authorList>
            <person name="Zhou Z."/>
            <person name="Liu Y."/>
            <person name="Xu W."/>
            <person name="Pan J."/>
            <person name="Luo Z.H."/>
            <person name="Li M."/>
        </authorList>
    </citation>
    <scope>NUCLEOTIDE SEQUENCE [LARGE SCALE GENOMIC DNA]</scope>
    <source>
        <strain evidence="6">HyVt-577</strain>
    </source>
</reference>
<evidence type="ECO:0000256" key="2">
    <source>
        <dbReference type="ARBA" id="ARBA00023136"/>
    </source>
</evidence>
<dbReference type="InterPro" id="IPR017689">
    <property type="entry name" value="BamD"/>
</dbReference>
<dbReference type="Gene3D" id="1.25.40.10">
    <property type="entry name" value="Tetratricopeptide repeat domain"/>
    <property type="match status" value="1"/>
</dbReference>
<dbReference type="PROSITE" id="PS51257">
    <property type="entry name" value="PROKAR_LIPOPROTEIN"/>
    <property type="match status" value="1"/>
</dbReference>
<keyword evidence="1 4" id="KW-0732">Signal</keyword>
<dbReference type="SUPFAM" id="SSF48452">
    <property type="entry name" value="TPR-like"/>
    <property type="match status" value="1"/>
</dbReference>
<accession>A0A7V4WW25</accession>